<evidence type="ECO:0000259" key="9">
    <source>
        <dbReference type="Pfam" id="PF15469"/>
    </source>
</evidence>
<keyword evidence="6 7" id="KW-0653">Protein transport</keyword>
<evidence type="ECO:0000256" key="4">
    <source>
        <dbReference type="ARBA" id="ARBA00022448"/>
    </source>
</evidence>
<dbReference type="InterPro" id="IPR029175">
    <property type="entry name" value="EXOC2/Sec5"/>
</dbReference>
<dbReference type="FunFam" id="2.60.40.10:FF:000196">
    <property type="entry name" value="Exocyst complex component 2"/>
    <property type="match status" value="1"/>
</dbReference>
<dbReference type="PANTHER" id="PTHR13043:SF1">
    <property type="entry name" value="EXOCYST COMPLEX COMPONENT 2"/>
    <property type="match status" value="1"/>
</dbReference>
<keyword evidence="5 7" id="KW-0268">Exocytosis</keyword>
<comment type="function">
    <text evidence="1 7">Component of the exocyst complex involved in the docking of exocytic vesicles with fusion sites on the plasma membrane.</text>
</comment>
<dbReference type="InterPro" id="IPR039481">
    <property type="entry name" value="EXOC2/Sec5_N_dom"/>
</dbReference>
<comment type="subunit">
    <text evidence="7">Component of the exocyst complex.</text>
</comment>
<dbReference type="SUPFAM" id="SSF81296">
    <property type="entry name" value="E set domains"/>
    <property type="match status" value="1"/>
</dbReference>
<dbReference type="Pfam" id="PF15469">
    <property type="entry name" value="Sec5"/>
    <property type="match status" value="1"/>
</dbReference>
<evidence type="ECO:0000313" key="10">
    <source>
        <dbReference type="EMBL" id="MDE48582.1"/>
    </source>
</evidence>
<evidence type="ECO:0000259" key="8">
    <source>
        <dbReference type="Pfam" id="PF01833"/>
    </source>
</evidence>
<feature type="domain" description="Exocyst complex component EXOC2/Sec5 N-terminal" evidence="9">
    <location>
        <begin position="122"/>
        <end position="793"/>
    </location>
</feature>
<evidence type="ECO:0000256" key="6">
    <source>
        <dbReference type="ARBA" id="ARBA00022927"/>
    </source>
</evidence>
<evidence type="ECO:0000256" key="5">
    <source>
        <dbReference type="ARBA" id="ARBA00022483"/>
    </source>
</evidence>
<dbReference type="GO" id="GO:0006893">
    <property type="term" value="P:Golgi to plasma membrane transport"/>
    <property type="evidence" value="ECO:0007669"/>
    <property type="project" value="UniProtKB-UniRule"/>
</dbReference>
<evidence type="ECO:0000256" key="7">
    <source>
        <dbReference type="RuleBase" id="RU365069"/>
    </source>
</evidence>
<dbReference type="GO" id="GO:0015031">
    <property type="term" value="P:protein transport"/>
    <property type="evidence" value="ECO:0007669"/>
    <property type="project" value="UniProtKB-KW"/>
</dbReference>
<comment type="similarity">
    <text evidence="2 7">Belongs to the SEC5 family.</text>
</comment>
<dbReference type="InterPro" id="IPR002909">
    <property type="entry name" value="IPT_dom"/>
</dbReference>
<dbReference type="Pfam" id="PF01833">
    <property type="entry name" value="TIG"/>
    <property type="match status" value="1"/>
</dbReference>
<dbReference type="AlphaFoldDB" id="A0A6G1SF42"/>
<dbReference type="GO" id="GO:0006887">
    <property type="term" value="P:exocytosis"/>
    <property type="evidence" value="ECO:0007669"/>
    <property type="project" value="UniProtKB-KW"/>
</dbReference>
<feature type="domain" description="IPT/TIG" evidence="8">
    <location>
        <begin position="3"/>
        <end position="79"/>
    </location>
</feature>
<evidence type="ECO:0000256" key="1">
    <source>
        <dbReference type="ARBA" id="ARBA00002660"/>
    </source>
</evidence>
<sequence length="799" mass="90724">MEPKVTGLSPMTGPPGTKITVRGENLGQSSRDIISLTITGADCLPYLEWKSPKKIITRCAKVIGNGDVVITTNSGGVGTCDVQFNCYEEMVGPTDESAVWVDEIDHQTPVKENYNISSAIDEYSVETSSARFMPQLYLVRNHPDANLNDLEQLKRNLRTQLANKNNFEAINSDSNRSALLKSDLPVIMEFLLILERLSKVIMTSRDASIDSIVKSINEGLTKTHELFDPLLKQNNIVQSIESAMQVFKRKDGTFFNLPSAIEDSIQSINYSSIVKEISNVKSRLKIVDIDAELKDRIEKDLIKKMDKLRSTITEQLYDSCRSTKGDRSIEEVKKLITHLNQLGGNSFDVWIALEEMSNSLVKNLSEQFKHHLNLCLEESEQLNAKKLNDMSVFNTRKDPPPVVGFVKLAMNMFNSTYYDILALGRCYFDPKDDFACQEELVEERFAIFNDIMIARPVNDLCFLLRLALLSNFNEKVDVSLWPQYESQKDRYMNWLRHVLHKDWLRTILNCVITCQIQLSKSNLLPNANLPLEDFGKFAVELRRQSMEILFKNSTLTIKSLYHVENWVVEVDDELGSVTKLPTIFESNVVDILKFAKETILKKSKPDDVSILKNVAVQAELKELAYALINSFHIALDNALSSSEEHPAESSLILMASKGSTRVPSQLSNRLLITISNYQFTRGKIFPRLKDEFKKLLEINVEKVFEECSKKYRDYIDKAMNRFCAIKCKEFALESSSASSASSNHLRGSSKENGVQDNSDLQVNLMITNSQIFLIAPQLVDKLMPEIINRTLESRARVRL</sequence>
<accession>A0A6G1SF42</accession>
<dbReference type="InterPro" id="IPR014756">
    <property type="entry name" value="Ig_E-set"/>
</dbReference>
<proteinExistence type="inferred from homology"/>
<gene>
    <name evidence="10" type="primary">sec5_0</name>
    <name evidence="10" type="ORF">g.12345</name>
</gene>
<evidence type="ECO:0000256" key="2">
    <source>
        <dbReference type="ARBA" id="ARBA00010578"/>
    </source>
</evidence>
<dbReference type="GO" id="GO:0000145">
    <property type="term" value="C:exocyst"/>
    <property type="evidence" value="ECO:0007669"/>
    <property type="project" value="UniProtKB-UniRule"/>
</dbReference>
<dbReference type="Gene3D" id="2.60.40.10">
    <property type="entry name" value="Immunoglobulins"/>
    <property type="match status" value="1"/>
</dbReference>
<dbReference type="PANTHER" id="PTHR13043">
    <property type="entry name" value="EXOCYST COMPLEX COMPONENT SEC5"/>
    <property type="match status" value="1"/>
</dbReference>
<reference evidence="10" key="1">
    <citation type="submission" date="2018-10" db="EMBL/GenBank/DDBJ databases">
        <title>Transcriptome assembly of Aceria tosichella (Wheat curl mite) Type 2.</title>
        <authorList>
            <person name="Scully E.D."/>
            <person name="Geib S.M."/>
            <person name="Palmer N.A."/>
            <person name="Gupta A.K."/>
            <person name="Sarath G."/>
            <person name="Tatineni S."/>
        </authorList>
    </citation>
    <scope>NUCLEOTIDE SEQUENCE</scope>
    <source>
        <strain evidence="10">LincolnNE</strain>
    </source>
</reference>
<keyword evidence="4 7" id="KW-0813">Transport</keyword>
<evidence type="ECO:0000256" key="3">
    <source>
        <dbReference type="ARBA" id="ARBA00017526"/>
    </source>
</evidence>
<dbReference type="EMBL" id="GGYP01003811">
    <property type="protein sequence ID" value="MDE48582.1"/>
    <property type="molecule type" value="Transcribed_RNA"/>
</dbReference>
<name>A0A6G1SF42_9ACAR</name>
<dbReference type="CDD" id="cd00603">
    <property type="entry name" value="IPT_PCSR"/>
    <property type="match status" value="1"/>
</dbReference>
<organism evidence="10">
    <name type="scientific">Aceria tosichella</name>
    <name type="common">wheat curl mite</name>
    <dbReference type="NCBI Taxonomy" id="561515"/>
    <lineage>
        <taxon>Eukaryota</taxon>
        <taxon>Metazoa</taxon>
        <taxon>Ecdysozoa</taxon>
        <taxon>Arthropoda</taxon>
        <taxon>Chelicerata</taxon>
        <taxon>Arachnida</taxon>
        <taxon>Acari</taxon>
        <taxon>Acariformes</taxon>
        <taxon>Trombidiformes</taxon>
        <taxon>Prostigmata</taxon>
        <taxon>Eupodina</taxon>
        <taxon>Eriophyoidea</taxon>
        <taxon>Eriophyidae</taxon>
        <taxon>Eriophyinae</taxon>
        <taxon>Aceriini</taxon>
        <taxon>Aceria</taxon>
    </lineage>
</organism>
<dbReference type="InterPro" id="IPR013783">
    <property type="entry name" value="Ig-like_fold"/>
</dbReference>
<protein>
    <recommendedName>
        <fullName evidence="3 7">Exocyst complex component 2</fullName>
    </recommendedName>
</protein>